<accession>A0ABP0DMG3</accession>
<proteinExistence type="inferred from homology"/>
<organism evidence="4 5">
    <name type="scientific">Sporothrix epigloea</name>
    <dbReference type="NCBI Taxonomy" id="1892477"/>
    <lineage>
        <taxon>Eukaryota</taxon>
        <taxon>Fungi</taxon>
        <taxon>Dikarya</taxon>
        <taxon>Ascomycota</taxon>
        <taxon>Pezizomycotina</taxon>
        <taxon>Sordariomycetes</taxon>
        <taxon>Sordariomycetidae</taxon>
        <taxon>Ophiostomatales</taxon>
        <taxon>Ophiostomataceae</taxon>
        <taxon>Sporothrix</taxon>
    </lineage>
</organism>
<evidence type="ECO:0000313" key="4">
    <source>
        <dbReference type="EMBL" id="CAK7269475.1"/>
    </source>
</evidence>
<reference evidence="4 5" key="1">
    <citation type="submission" date="2024-01" db="EMBL/GenBank/DDBJ databases">
        <authorList>
            <person name="Allen C."/>
            <person name="Tagirdzhanova G."/>
        </authorList>
    </citation>
    <scope>NUCLEOTIDE SEQUENCE [LARGE SCALE GENOMIC DNA]</scope>
    <source>
        <strain evidence="4 5">CBS 573.63</strain>
    </source>
</reference>
<name>A0ABP0DMG3_9PEZI</name>
<dbReference type="Pfam" id="PF02970">
    <property type="entry name" value="TBCA"/>
    <property type="match status" value="1"/>
</dbReference>
<keyword evidence="3" id="KW-0206">Cytoskeleton</keyword>
<comment type="similarity">
    <text evidence="1 3">Belongs to the TBCA family.</text>
</comment>
<comment type="caution">
    <text evidence="4">The sequence shown here is derived from an EMBL/GenBank/DDBJ whole genome shotgun (WGS) entry which is preliminary data.</text>
</comment>
<dbReference type="Gene3D" id="1.20.58.90">
    <property type="match status" value="1"/>
</dbReference>
<keyword evidence="3" id="KW-0963">Cytoplasm</keyword>
<dbReference type="PANTHER" id="PTHR21500">
    <property type="entry name" value="TUBULIN-SPECIFIC CHAPERONE A"/>
    <property type="match status" value="1"/>
</dbReference>
<dbReference type="EMBL" id="CAWUOM010000059">
    <property type="protein sequence ID" value="CAK7269475.1"/>
    <property type="molecule type" value="Genomic_DNA"/>
</dbReference>
<gene>
    <name evidence="4" type="primary">RBL2</name>
    <name evidence="4" type="ORF">SEPCBS57363_003621</name>
</gene>
<keyword evidence="5" id="KW-1185">Reference proteome</keyword>
<keyword evidence="2 3" id="KW-0143">Chaperone</keyword>
<dbReference type="InterPro" id="IPR004226">
    <property type="entry name" value="TBCA"/>
</dbReference>
<dbReference type="Proteomes" id="UP001642501">
    <property type="component" value="Unassembled WGS sequence"/>
</dbReference>
<evidence type="ECO:0000256" key="1">
    <source>
        <dbReference type="ARBA" id="ARBA00006806"/>
    </source>
</evidence>
<evidence type="ECO:0000313" key="5">
    <source>
        <dbReference type="Proteomes" id="UP001642501"/>
    </source>
</evidence>
<protein>
    <recommendedName>
        <fullName evidence="3">Tubulin-specific chaperone A</fullName>
    </recommendedName>
</protein>
<dbReference type="PANTHER" id="PTHR21500:SF0">
    <property type="entry name" value="TUBULIN-SPECIFIC CHAPERONE A"/>
    <property type="match status" value="1"/>
</dbReference>
<keyword evidence="3" id="KW-0493">Microtubule</keyword>
<comment type="subunit">
    <text evidence="3">Supercomplex made of cofactors A to E. Cofactors A and D function by capturing and stabilizing tubulin in a quasi-native conformation. Cofactor E binds to the cofactor D-tubulin complex; interaction with cofactor C then causes the release of tubulin polypeptides that are committed to the native state.</text>
</comment>
<sequence length="126" mass="13715">MPAPSELAIATKAVERLVKEEAFYRAELTKQQERVRQLAAEIAAAQDPSTLDSNAEYVLKQESRAVDETKAVFGPLRQRTVEAVSTLEEQIAIAEADQATGAAETDELEKARTVLRTGQTAIAKDS</sequence>
<dbReference type="SUPFAM" id="SSF46988">
    <property type="entry name" value="Tubulin chaperone cofactor A"/>
    <property type="match status" value="1"/>
</dbReference>
<evidence type="ECO:0000256" key="2">
    <source>
        <dbReference type="ARBA" id="ARBA00023186"/>
    </source>
</evidence>
<dbReference type="InterPro" id="IPR036126">
    <property type="entry name" value="TBCA_sf"/>
</dbReference>
<evidence type="ECO:0000256" key="3">
    <source>
        <dbReference type="RuleBase" id="RU364030"/>
    </source>
</evidence>
<comment type="subcellular location">
    <subcellularLocation>
        <location evidence="3">Cytoplasm</location>
        <location evidence="3">Cytoskeleton</location>
    </subcellularLocation>
</comment>